<proteinExistence type="inferred from homology"/>
<gene>
    <name evidence="5" type="ORF">XINFAN_01068</name>
</gene>
<evidence type="ECO:0000313" key="5">
    <source>
        <dbReference type="EMBL" id="VDC23484.1"/>
    </source>
</evidence>
<evidence type="ECO:0000256" key="4">
    <source>
        <dbReference type="SAM" id="Phobius"/>
    </source>
</evidence>
<dbReference type="GO" id="GO:0005886">
    <property type="term" value="C:plasma membrane"/>
    <property type="evidence" value="ECO:0007669"/>
    <property type="project" value="UniProtKB-SubCell"/>
</dbReference>
<dbReference type="Proteomes" id="UP000277498">
    <property type="component" value="Unassembled WGS sequence"/>
</dbReference>
<keyword evidence="4" id="KW-1133">Transmembrane helix</keyword>
<protein>
    <submittedName>
        <fullName evidence="5">ABC-2 type transporter</fullName>
    </submittedName>
</protein>
<feature type="transmembrane region" description="Helical" evidence="4">
    <location>
        <begin position="150"/>
        <end position="174"/>
    </location>
</feature>
<dbReference type="PANTHER" id="PTHR30413:SF8">
    <property type="entry name" value="TRANSPORT PERMEASE PROTEIN"/>
    <property type="match status" value="1"/>
</dbReference>
<dbReference type="EMBL" id="UXAW01000048">
    <property type="protein sequence ID" value="VDC23484.1"/>
    <property type="molecule type" value="Genomic_DNA"/>
</dbReference>
<dbReference type="PANTHER" id="PTHR30413">
    <property type="entry name" value="INNER MEMBRANE TRANSPORT PERMEASE"/>
    <property type="match status" value="1"/>
</dbReference>
<organism evidence="5 6">
    <name type="scientific">Pseudogemmobacter humi</name>
    <dbReference type="NCBI Taxonomy" id="2483812"/>
    <lineage>
        <taxon>Bacteria</taxon>
        <taxon>Pseudomonadati</taxon>
        <taxon>Pseudomonadota</taxon>
        <taxon>Alphaproteobacteria</taxon>
        <taxon>Rhodobacterales</taxon>
        <taxon>Paracoccaceae</taxon>
        <taxon>Pseudogemmobacter</taxon>
    </lineage>
</organism>
<dbReference type="AlphaFoldDB" id="A0A3P5X7Z8"/>
<evidence type="ECO:0000256" key="1">
    <source>
        <dbReference type="ARBA" id="ARBA00004429"/>
    </source>
</evidence>
<feature type="transmembrane region" description="Helical" evidence="4">
    <location>
        <begin position="114"/>
        <end position="138"/>
    </location>
</feature>
<name>A0A3P5X7Z8_9RHOB</name>
<comment type="similarity">
    <text evidence="2">Belongs to the ABC-2 integral membrane protein family.</text>
</comment>
<comment type="subcellular location">
    <subcellularLocation>
        <location evidence="1">Cell inner membrane</location>
        <topology evidence="1">Multi-pass membrane protein</topology>
    </subcellularLocation>
</comment>
<feature type="transmembrane region" description="Helical" evidence="4">
    <location>
        <begin position="73"/>
        <end position="94"/>
    </location>
</feature>
<keyword evidence="3" id="KW-0813">Transport</keyword>
<keyword evidence="4" id="KW-0812">Transmembrane</keyword>
<dbReference type="OrthoDB" id="7835223at2"/>
<accession>A0A3P5X7Z8</accession>
<evidence type="ECO:0000256" key="2">
    <source>
        <dbReference type="ARBA" id="ARBA00007783"/>
    </source>
</evidence>
<reference evidence="5 6" key="1">
    <citation type="submission" date="2018-11" db="EMBL/GenBank/DDBJ databases">
        <authorList>
            <person name="Criscuolo A."/>
        </authorList>
    </citation>
    <scope>NUCLEOTIDE SEQUENCE [LARGE SCALE GENOMIC DNA]</scope>
    <source>
        <strain evidence="5">ACIP111625</strain>
    </source>
</reference>
<evidence type="ECO:0000313" key="6">
    <source>
        <dbReference type="Proteomes" id="UP000277498"/>
    </source>
</evidence>
<evidence type="ECO:0000256" key="3">
    <source>
        <dbReference type="ARBA" id="ARBA00022448"/>
    </source>
</evidence>
<feature type="transmembrane region" description="Helical" evidence="4">
    <location>
        <begin position="37"/>
        <end position="61"/>
    </location>
</feature>
<keyword evidence="4" id="KW-0472">Membrane</keyword>
<dbReference type="RefSeq" id="WP_124085482.1">
    <property type="nucleotide sequence ID" value="NZ_UXAW01000048.1"/>
</dbReference>
<keyword evidence="6" id="KW-1185">Reference proteome</keyword>
<sequence length="274" mass="30654">MFRAQAKRPSGLRTGFEILEVIYYATVRQLRGSHSNAVTALVMNVVQAAVMLFIFVMMFDILGMRRFAIRGDFILYVMSGVFMFMTHVKTLGAVSGADAPNSTMMMHAPMNPVIAVVSAALAALYRQAFAAGMILFAYHTLFRPISIFDPVGTIGMFLVAWASGAAIGLIFYAAKPWHPDFVGIAATIYQRANMIASGKMFVANQASSWLRSKFDWNPLYHTIDQARGHMFLNYQPRYTSLEYPVYAVLVCLMIGLMGQFFTRRFASASWGKRR</sequence>
<feature type="transmembrane region" description="Helical" evidence="4">
    <location>
        <begin position="243"/>
        <end position="262"/>
    </location>
</feature>
<dbReference type="GO" id="GO:0015920">
    <property type="term" value="P:lipopolysaccharide transport"/>
    <property type="evidence" value="ECO:0007669"/>
    <property type="project" value="TreeGrafter"/>
</dbReference>